<keyword evidence="3" id="KW-0436">Ligase</keyword>
<dbReference type="Proteomes" id="UP000252519">
    <property type="component" value="Unassembled WGS sequence"/>
</dbReference>
<organism evidence="7 8">
    <name type="scientific">Ancylostoma caninum</name>
    <name type="common">Dog hookworm</name>
    <dbReference type="NCBI Taxonomy" id="29170"/>
    <lineage>
        <taxon>Eukaryota</taxon>
        <taxon>Metazoa</taxon>
        <taxon>Ecdysozoa</taxon>
        <taxon>Nematoda</taxon>
        <taxon>Chromadorea</taxon>
        <taxon>Rhabditida</taxon>
        <taxon>Rhabditina</taxon>
        <taxon>Rhabditomorpha</taxon>
        <taxon>Strongyloidea</taxon>
        <taxon>Ancylostomatidae</taxon>
        <taxon>Ancylostomatinae</taxon>
        <taxon>Ancylostoma</taxon>
    </lineage>
</organism>
<comment type="similarity">
    <text evidence="2">Belongs to the ATP-dependent AMP-binding enzyme family.</text>
</comment>
<name>A0A368G7Z5_ANCCA</name>
<evidence type="ECO:0000259" key="6">
    <source>
        <dbReference type="Pfam" id="PF13193"/>
    </source>
</evidence>
<evidence type="ECO:0000313" key="8">
    <source>
        <dbReference type="Proteomes" id="UP000252519"/>
    </source>
</evidence>
<dbReference type="PANTHER" id="PTHR24096">
    <property type="entry name" value="LONG-CHAIN-FATTY-ACID--COA LIGASE"/>
    <property type="match status" value="1"/>
</dbReference>
<dbReference type="Pfam" id="PF00501">
    <property type="entry name" value="AMP-binding"/>
    <property type="match status" value="1"/>
</dbReference>
<proteinExistence type="inferred from homology"/>
<dbReference type="Pfam" id="PF13193">
    <property type="entry name" value="AMP-binding_C"/>
    <property type="match status" value="1"/>
</dbReference>
<dbReference type="STRING" id="29170.A0A368G7Z5"/>
<evidence type="ECO:0000313" key="7">
    <source>
        <dbReference type="EMBL" id="RCN38817.1"/>
    </source>
</evidence>
<dbReference type="PANTHER" id="PTHR24096:SF149">
    <property type="entry name" value="AMP-BINDING DOMAIN-CONTAINING PROTEIN-RELATED"/>
    <property type="match status" value="1"/>
</dbReference>
<evidence type="ECO:0000256" key="2">
    <source>
        <dbReference type="ARBA" id="ARBA00006432"/>
    </source>
</evidence>
<evidence type="ECO:0000256" key="3">
    <source>
        <dbReference type="ARBA" id="ARBA00022598"/>
    </source>
</evidence>
<gene>
    <name evidence="7" type="ORF">ANCCAN_15252</name>
</gene>
<dbReference type="OrthoDB" id="10253869at2759"/>
<accession>A0A368G7Z5</accession>
<dbReference type="InterPro" id="IPR045851">
    <property type="entry name" value="AMP-bd_C_sf"/>
</dbReference>
<feature type="domain" description="AMP-binding enzyme C-terminal" evidence="6">
    <location>
        <begin position="433"/>
        <end position="510"/>
    </location>
</feature>
<dbReference type="GO" id="GO:0005777">
    <property type="term" value="C:peroxisome"/>
    <property type="evidence" value="ECO:0007669"/>
    <property type="project" value="UniProtKB-SubCell"/>
</dbReference>
<comment type="caution">
    <text evidence="7">The sequence shown here is derived from an EMBL/GenBank/DDBJ whole genome shotgun (WGS) entry which is preliminary data.</text>
</comment>
<sequence length="522" mass="57967">MTVDYPLVPFHLQILEKCREHGDAIALSDEDGDHSFLKVYELSHRFASYLSSREFYQGNTLLVMLPNSAWYPVVFLGGALIGCCLCGIDQESSSEEVEYYAKKSGAVAVICEPKDVSKVENIFAAEKILLFCSSSDGREYPESPRIPRDLPAWEAKLPETLPKIDIELDDPVLKPFSSGTGGLPRCVLLTHGNYSAATAILKKALFDKLLSESCRKTVAVLPFYHASGFWALLYCLLEGCHTIIMKAFHPVTMLEIIQKHEVDTLNVVPSILSFLCRVDTERFNVSSLRTVLCGSSPLGKKISKTFLERFPSVKNLIQGYGMTEVVVLSHITPLGLLDEKRLGSCGKLLPGFEAMLKDENGSIINTPHRSGELYLKSPTVMLGYFNTDEDYFVDDWLRTGDVLYYDEDGFYYVVDRVKDLIKVNGVQVSPSQLEDVILTHPSVKEVGVIGIDHPESGQVPKAFVVLHDGVDEQLAPVSIRALVKEKLAPAKHLRGGVEVCNELPKTSSGKIKRSELRERFAS</sequence>
<dbReference type="EMBL" id="JOJR01000374">
    <property type="protein sequence ID" value="RCN38817.1"/>
    <property type="molecule type" value="Genomic_DNA"/>
</dbReference>
<comment type="subcellular location">
    <subcellularLocation>
        <location evidence="1">Peroxisome</location>
    </subcellularLocation>
</comment>
<dbReference type="InterPro" id="IPR000873">
    <property type="entry name" value="AMP-dep_synth/lig_dom"/>
</dbReference>
<evidence type="ECO:0000256" key="4">
    <source>
        <dbReference type="ARBA" id="ARBA00023140"/>
    </source>
</evidence>
<evidence type="ECO:0000259" key="5">
    <source>
        <dbReference type="Pfam" id="PF00501"/>
    </source>
</evidence>
<dbReference type="GO" id="GO:0016405">
    <property type="term" value="F:CoA-ligase activity"/>
    <property type="evidence" value="ECO:0007669"/>
    <property type="project" value="TreeGrafter"/>
</dbReference>
<evidence type="ECO:0000256" key="1">
    <source>
        <dbReference type="ARBA" id="ARBA00004275"/>
    </source>
</evidence>
<dbReference type="Gene3D" id="3.30.300.30">
    <property type="match status" value="1"/>
</dbReference>
<feature type="domain" description="AMP-dependent synthetase/ligase" evidence="5">
    <location>
        <begin position="16"/>
        <end position="385"/>
    </location>
</feature>
<keyword evidence="8" id="KW-1185">Reference proteome</keyword>
<protein>
    <submittedName>
        <fullName evidence="7">AMP-binding enzyme</fullName>
    </submittedName>
</protein>
<dbReference type="Gene3D" id="3.40.50.12780">
    <property type="entry name" value="N-terminal domain of ligase-like"/>
    <property type="match status" value="1"/>
</dbReference>
<reference evidence="7 8" key="1">
    <citation type="submission" date="2014-10" db="EMBL/GenBank/DDBJ databases">
        <title>Draft genome of the hookworm Ancylostoma caninum.</title>
        <authorList>
            <person name="Mitreva M."/>
        </authorList>
    </citation>
    <scope>NUCLEOTIDE SEQUENCE [LARGE SCALE GENOMIC DNA]</scope>
    <source>
        <strain evidence="7 8">Baltimore</strain>
    </source>
</reference>
<keyword evidence="4" id="KW-0576">Peroxisome</keyword>
<dbReference type="AlphaFoldDB" id="A0A368G7Z5"/>
<dbReference type="SUPFAM" id="SSF56801">
    <property type="entry name" value="Acetyl-CoA synthetase-like"/>
    <property type="match status" value="1"/>
</dbReference>
<dbReference type="InterPro" id="IPR025110">
    <property type="entry name" value="AMP-bd_C"/>
</dbReference>
<dbReference type="InterPro" id="IPR042099">
    <property type="entry name" value="ANL_N_sf"/>
</dbReference>